<accession>A0ABY9WZD9</accession>
<sequence>MADLPVRRGSGSSPVSRWTRGFDPFEQMRELMGFDPIEQMGRIIGGGGEPSWNFIPAFEVKETKDSYIFKADLPGVKDDDLDITLTGDRLTISGKRETEQREESDRFYAYERSYGSFSRSFTLPEGVDVEHCNAELKDGVLNLRLPKLPEVQPKRIQVGTSDANKQGKAKA</sequence>
<reference evidence="5 6" key="1">
    <citation type="submission" date="2019-08" db="EMBL/GenBank/DDBJ databases">
        <title>Archangium and Cystobacter genomes.</title>
        <authorList>
            <person name="Chen I.-C.K."/>
            <person name="Wielgoss S."/>
        </authorList>
    </citation>
    <scope>NUCLEOTIDE SEQUENCE [LARGE SCALE GENOMIC DNA]</scope>
    <source>
        <strain evidence="5 6">Cbm 6</strain>
    </source>
</reference>
<evidence type="ECO:0000259" key="4">
    <source>
        <dbReference type="PROSITE" id="PS01031"/>
    </source>
</evidence>
<keyword evidence="6" id="KW-1185">Reference proteome</keyword>
<dbReference type="Pfam" id="PF00011">
    <property type="entry name" value="HSP20"/>
    <property type="match status" value="1"/>
</dbReference>
<feature type="region of interest" description="Disordered" evidence="3">
    <location>
        <begin position="152"/>
        <end position="171"/>
    </location>
</feature>
<organism evidence="5 6">
    <name type="scientific">Archangium minus</name>
    <dbReference type="NCBI Taxonomy" id="83450"/>
    <lineage>
        <taxon>Bacteria</taxon>
        <taxon>Pseudomonadati</taxon>
        <taxon>Myxococcota</taxon>
        <taxon>Myxococcia</taxon>
        <taxon>Myxococcales</taxon>
        <taxon>Cystobacterineae</taxon>
        <taxon>Archangiaceae</taxon>
        <taxon>Archangium</taxon>
    </lineage>
</organism>
<name>A0ABY9WZD9_9BACT</name>
<dbReference type="InterPro" id="IPR031107">
    <property type="entry name" value="Small_HSP"/>
</dbReference>
<comment type="similarity">
    <text evidence="1 2">Belongs to the small heat shock protein (HSP20) family.</text>
</comment>
<dbReference type="InterPro" id="IPR008978">
    <property type="entry name" value="HSP20-like_chaperone"/>
</dbReference>
<evidence type="ECO:0000256" key="1">
    <source>
        <dbReference type="PROSITE-ProRule" id="PRU00285"/>
    </source>
</evidence>
<dbReference type="Proteomes" id="UP001611383">
    <property type="component" value="Chromosome"/>
</dbReference>
<protein>
    <submittedName>
        <fullName evidence="5">Hsp20/alpha crystallin family protein</fullName>
    </submittedName>
</protein>
<dbReference type="RefSeq" id="WP_395806099.1">
    <property type="nucleotide sequence ID" value="NZ_CP043494.1"/>
</dbReference>
<evidence type="ECO:0000256" key="2">
    <source>
        <dbReference type="RuleBase" id="RU003616"/>
    </source>
</evidence>
<feature type="domain" description="SHSP" evidence="4">
    <location>
        <begin position="49"/>
        <end position="161"/>
    </location>
</feature>
<proteinExistence type="inferred from homology"/>
<dbReference type="SUPFAM" id="SSF49764">
    <property type="entry name" value="HSP20-like chaperones"/>
    <property type="match status" value="1"/>
</dbReference>
<evidence type="ECO:0000313" key="6">
    <source>
        <dbReference type="Proteomes" id="UP001611383"/>
    </source>
</evidence>
<dbReference type="PROSITE" id="PS01031">
    <property type="entry name" value="SHSP"/>
    <property type="match status" value="1"/>
</dbReference>
<dbReference type="InterPro" id="IPR002068">
    <property type="entry name" value="A-crystallin/Hsp20_dom"/>
</dbReference>
<dbReference type="CDD" id="cd06464">
    <property type="entry name" value="ACD_sHsps-like"/>
    <property type="match status" value="1"/>
</dbReference>
<gene>
    <name evidence="5" type="ORF">F0U60_33550</name>
</gene>
<dbReference type="EMBL" id="CP043494">
    <property type="protein sequence ID" value="WNG48501.1"/>
    <property type="molecule type" value="Genomic_DNA"/>
</dbReference>
<evidence type="ECO:0000256" key="3">
    <source>
        <dbReference type="SAM" id="MobiDB-lite"/>
    </source>
</evidence>
<feature type="region of interest" description="Disordered" evidence="3">
    <location>
        <begin position="1"/>
        <end position="20"/>
    </location>
</feature>
<feature type="compositionally biased region" description="Low complexity" evidence="3">
    <location>
        <begin position="7"/>
        <end position="17"/>
    </location>
</feature>
<evidence type="ECO:0000313" key="5">
    <source>
        <dbReference type="EMBL" id="WNG48501.1"/>
    </source>
</evidence>
<dbReference type="PANTHER" id="PTHR11527">
    <property type="entry name" value="HEAT-SHOCK PROTEIN 20 FAMILY MEMBER"/>
    <property type="match status" value="1"/>
</dbReference>
<dbReference type="Gene3D" id="2.60.40.790">
    <property type="match status" value="1"/>
</dbReference>